<dbReference type="EMBL" id="JABFTP020000185">
    <property type="protein sequence ID" value="KAL3287799.1"/>
    <property type="molecule type" value="Genomic_DNA"/>
</dbReference>
<evidence type="ECO:0000313" key="1">
    <source>
        <dbReference type="EMBL" id="KAL3287799.1"/>
    </source>
</evidence>
<protein>
    <submittedName>
        <fullName evidence="1">Uncharacterized protein</fullName>
    </submittedName>
</protein>
<comment type="caution">
    <text evidence="1">The sequence shown here is derived from an EMBL/GenBank/DDBJ whole genome shotgun (WGS) entry which is preliminary data.</text>
</comment>
<reference evidence="1 2" key="1">
    <citation type="journal article" date="2021" name="BMC Biol.">
        <title>Horizontally acquired antibacterial genes associated with adaptive radiation of ladybird beetles.</title>
        <authorList>
            <person name="Li H.S."/>
            <person name="Tang X.F."/>
            <person name="Huang Y.H."/>
            <person name="Xu Z.Y."/>
            <person name="Chen M.L."/>
            <person name="Du X.Y."/>
            <person name="Qiu B.Y."/>
            <person name="Chen P.T."/>
            <person name="Zhang W."/>
            <person name="Slipinski A."/>
            <person name="Escalona H.E."/>
            <person name="Waterhouse R.M."/>
            <person name="Zwick A."/>
            <person name="Pang H."/>
        </authorList>
    </citation>
    <scope>NUCLEOTIDE SEQUENCE [LARGE SCALE GENOMIC DNA]</scope>
    <source>
        <strain evidence="1">SYSU2018</strain>
    </source>
</reference>
<evidence type="ECO:0000313" key="2">
    <source>
        <dbReference type="Proteomes" id="UP001516400"/>
    </source>
</evidence>
<sequence length="175" mass="19806">MILEVLLPEETGGSPSFKNDNVLPTQDNNGISLFEEEDVIRRIKPRLLAEARIWVGRGPEGFRTVIYVNDSALFVAASDISGMQSQLDTATGQVSEFMNGNALEIATQKTEPAILKWPIENGVKYLEVILDRRLKMGRHVQHAVLRMVQLWAQRKYFARSHIMLIYIEPPYGLVP</sequence>
<proteinExistence type="predicted"/>
<dbReference type="Proteomes" id="UP001516400">
    <property type="component" value="Unassembled WGS sequence"/>
</dbReference>
<accession>A0ABD2PAD5</accession>
<keyword evidence="2" id="KW-1185">Reference proteome</keyword>
<name>A0ABD2PAD5_9CUCU</name>
<gene>
    <name evidence="1" type="ORF">HHI36_002262</name>
</gene>
<dbReference type="AlphaFoldDB" id="A0ABD2PAD5"/>
<organism evidence="1 2">
    <name type="scientific">Cryptolaemus montrouzieri</name>
    <dbReference type="NCBI Taxonomy" id="559131"/>
    <lineage>
        <taxon>Eukaryota</taxon>
        <taxon>Metazoa</taxon>
        <taxon>Ecdysozoa</taxon>
        <taxon>Arthropoda</taxon>
        <taxon>Hexapoda</taxon>
        <taxon>Insecta</taxon>
        <taxon>Pterygota</taxon>
        <taxon>Neoptera</taxon>
        <taxon>Endopterygota</taxon>
        <taxon>Coleoptera</taxon>
        <taxon>Polyphaga</taxon>
        <taxon>Cucujiformia</taxon>
        <taxon>Coccinelloidea</taxon>
        <taxon>Coccinellidae</taxon>
        <taxon>Scymninae</taxon>
        <taxon>Scymnini</taxon>
        <taxon>Cryptolaemus</taxon>
    </lineage>
</organism>